<feature type="transmembrane region" description="Helical" evidence="1">
    <location>
        <begin position="268"/>
        <end position="293"/>
    </location>
</feature>
<protein>
    <recommendedName>
        <fullName evidence="4">Glycosyltransferase RgtA/B/C/D-like domain-containing protein</fullName>
    </recommendedName>
</protein>
<comment type="caution">
    <text evidence="2">The sequence shown here is derived from an EMBL/GenBank/DDBJ whole genome shotgun (WGS) entry which is preliminary data.</text>
</comment>
<feature type="transmembrane region" description="Helical" evidence="1">
    <location>
        <begin position="201"/>
        <end position="225"/>
    </location>
</feature>
<organism evidence="2 3">
    <name type="scientific">Ventosimonas gracilis</name>
    <dbReference type="NCBI Taxonomy" id="1680762"/>
    <lineage>
        <taxon>Bacteria</taxon>
        <taxon>Pseudomonadati</taxon>
        <taxon>Pseudomonadota</taxon>
        <taxon>Gammaproteobacteria</taxon>
        <taxon>Pseudomonadales</taxon>
        <taxon>Ventosimonadaceae</taxon>
        <taxon>Ventosimonas</taxon>
    </lineage>
</organism>
<gene>
    <name evidence="2" type="ORF">AXE65_00145</name>
</gene>
<feature type="transmembrane region" description="Helical" evidence="1">
    <location>
        <begin position="339"/>
        <end position="358"/>
    </location>
</feature>
<evidence type="ECO:0000256" key="1">
    <source>
        <dbReference type="SAM" id="Phobius"/>
    </source>
</evidence>
<keyword evidence="1" id="KW-0472">Membrane</keyword>
<dbReference type="Proteomes" id="UP000072660">
    <property type="component" value="Unassembled WGS sequence"/>
</dbReference>
<keyword evidence="1" id="KW-1133">Transmembrane helix</keyword>
<reference evidence="2 3" key="1">
    <citation type="submission" date="2016-02" db="EMBL/GenBank/DDBJ databases">
        <authorList>
            <person name="Wen L."/>
            <person name="He K."/>
            <person name="Yang H."/>
        </authorList>
    </citation>
    <scope>NUCLEOTIDE SEQUENCE [LARGE SCALE GENOMIC DNA]</scope>
    <source>
        <strain evidence="2 3">CV58</strain>
    </source>
</reference>
<feature type="transmembrane region" description="Helical" evidence="1">
    <location>
        <begin position="164"/>
        <end position="189"/>
    </location>
</feature>
<feature type="transmembrane region" description="Helical" evidence="1">
    <location>
        <begin position="86"/>
        <end position="103"/>
    </location>
</feature>
<proteinExistence type="predicted"/>
<evidence type="ECO:0008006" key="4">
    <source>
        <dbReference type="Google" id="ProtNLM"/>
    </source>
</evidence>
<accession>A0A139SVW4</accession>
<evidence type="ECO:0000313" key="2">
    <source>
        <dbReference type="EMBL" id="KXU38610.1"/>
    </source>
</evidence>
<dbReference type="EMBL" id="LSZO01000112">
    <property type="protein sequence ID" value="KXU38610.1"/>
    <property type="molecule type" value="Genomic_DNA"/>
</dbReference>
<dbReference type="AlphaFoldDB" id="A0A139SVW4"/>
<name>A0A139SVW4_9GAMM</name>
<dbReference type="RefSeq" id="WP_068388966.1">
    <property type="nucleotide sequence ID" value="NZ_LSZO01000112.1"/>
</dbReference>
<keyword evidence="3" id="KW-1185">Reference proteome</keyword>
<evidence type="ECO:0000313" key="3">
    <source>
        <dbReference type="Proteomes" id="UP000072660"/>
    </source>
</evidence>
<dbReference type="OrthoDB" id="7057633at2"/>
<sequence length="504" mass="58091">MLLFANYFKFLKSTHPVCLAFFASLVLSFIAIQFEVTLSRDAAFYLDLTRSFNEKGLHGLFQFDWPWFLLLLAISHKLTGLALETLAYLWVSLFMATTCALLVDMLVRRIPGSSGWALLVVLAMPAFNQFRGDIIREHGFWCFSMLALWFALRWDERGGWKLAVLMQLSVVLAALFRLEAMLLMPALVLWRILQVRNQDGWLRLAQISWLPIVVAVAGLFALQILDNQYLDRLNNYLYKINPKNLLAQFTQLSDNFSSMLHKWIADDAAAILFFAFLIYILGIFIRLLGPFALPFLFPSSFLRYRIYWQRFQPFALAFILYFLALMVYFFYHLFMNGRYTSYLNLLAVPVATLALMNVAERFPRAVKLLVVISIGVMIANVISLSPKKTHYIEAANWIKQNELPDEASKAFYFEDGRIAYYAGWSYVFPYDQSAEQILNDKNTKQGFSYFVFEENPDTPWLLAWFKQHPGYKILAQFSNGKKNLLIIGNCEENPLAGCKALSAP</sequence>
<feature type="transmembrane region" description="Helical" evidence="1">
    <location>
        <begin position="314"/>
        <end position="333"/>
    </location>
</feature>
<keyword evidence="1" id="KW-0812">Transmembrane</keyword>
<feature type="transmembrane region" description="Helical" evidence="1">
    <location>
        <begin position="365"/>
        <end position="384"/>
    </location>
</feature>